<dbReference type="OrthoDB" id="9803201at2"/>
<evidence type="ECO:0000256" key="8">
    <source>
        <dbReference type="SAM" id="MobiDB-lite"/>
    </source>
</evidence>
<keyword evidence="10" id="KW-1185">Reference proteome</keyword>
<evidence type="ECO:0000313" key="9">
    <source>
        <dbReference type="EMBL" id="SDT88043.1"/>
    </source>
</evidence>
<dbReference type="GO" id="GO:0006412">
    <property type="term" value="P:translation"/>
    <property type="evidence" value="ECO:0007669"/>
    <property type="project" value="UniProtKB-UniRule"/>
</dbReference>
<feature type="region of interest" description="Disordered" evidence="8">
    <location>
        <begin position="38"/>
        <end position="68"/>
    </location>
</feature>
<dbReference type="NCBIfam" id="TIGR03953">
    <property type="entry name" value="rplD_bact"/>
    <property type="match status" value="1"/>
</dbReference>
<keyword evidence="2 7" id="KW-0699">rRNA-binding</keyword>
<name>A0A1H2DYU2_9PSED</name>
<evidence type="ECO:0000256" key="3">
    <source>
        <dbReference type="ARBA" id="ARBA00022884"/>
    </source>
</evidence>
<dbReference type="GO" id="GO:0005840">
    <property type="term" value="C:ribosome"/>
    <property type="evidence" value="ECO:0007669"/>
    <property type="project" value="UniProtKB-KW"/>
</dbReference>
<dbReference type="InterPro" id="IPR002136">
    <property type="entry name" value="Ribosomal_uL4"/>
</dbReference>
<feature type="compositionally biased region" description="Basic residues" evidence="8">
    <location>
        <begin position="54"/>
        <end position="65"/>
    </location>
</feature>
<evidence type="ECO:0000313" key="10">
    <source>
        <dbReference type="Proteomes" id="UP000243232"/>
    </source>
</evidence>
<accession>A0A1H2DYU2</accession>
<evidence type="ECO:0000256" key="1">
    <source>
        <dbReference type="ARBA" id="ARBA00010528"/>
    </source>
</evidence>
<dbReference type="Pfam" id="PF00573">
    <property type="entry name" value="Ribosomal_L4"/>
    <property type="match status" value="1"/>
</dbReference>
<evidence type="ECO:0000256" key="2">
    <source>
        <dbReference type="ARBA" id="ARBA00022730"/>
    </source>
</evidence>
<dbReference type="InterPro" id="IPR013005">
    <property type="entry name" value="Ribosomal_uL4-like"/>
</dbReference>
<dbReference type="Gene3D" id="3.40.1370.10">
    <property type="match status" value="1"/>
</dbReference>
<dbReference type="GO" id="GO:0019843">
    <property type="term" value="F:rRNA binding"/>
    <property type="evidence" value="ECO:0007669"/>
    <property type="project" value="UniProtKB-UniRule"/>
</dbReference>
<evidence type="ECO:0000256" key="6">
    <source>
        <dbReference type="ARBA" id="ARBA00035244"/>
    </source>
</evidence>
<dbReference type="GO" id="GO:1990904">
    <property type="term" value="C:ribonucleoprotein complex"/>
    <property type="evidence" value="ECO:0007669"/>
    <property type="project" value="UniProtKB-KW"/>
</dbReference>
<dbReference type="GO" id="GO:0003735">
    <property type="term" value="F:structural constituent of ribosome"/>
    <property type="evidence" value="ECO:0007669"/>
    <property type="project" value="InterPro"/>
</dbReference>
<evidence type="ECO:0000256" key="7">
    <source>
        <dbReference type="HAMAP-Rule" id="MF_01328"/>
    </source>
</evidence>
<dbReference type="FunFam" id="3.40.1370.10:FF:000001">
    <property type="entry name" value="50S ribosomal protein L4"/>
    <property type="match status" value="1"/>
</dbReference>
<dbReference type="PANTHER" id="PTHR10746">
    <property type="entry name" value="50S RIBOSOMAL PROTEIN L4"/>
    <property type="match status" value="1"/>
</dbReference>
<dbReference type="Proteomes" id="UP000243232">
    <property type="component" value="Chromosome I"/>
</dbReference>
<dbReference type="SUPFAM" id="SSF52166">
    <property type="entry name" value="Ribosomal protein L4"/>
    <property type="match status" value="1"/>
</dbReference>
<dbReference type="EMBL" id="LT629785">
    <property type="protein sequence ID" value="SDT88043.1"/>
    <property type="molecule type" value="Genomic_DNA"/>
</dbReference>
<comment type="function">
    <text evidence="7">One of the primary rRNA binding proteins, this protein initially binds near the 5'-end of the 23S rRNA. It is important during the early stages of 50S assembly. It makes multiple contacts with different domains of the 23S rRNA in the assembled 50S subunit and ribosome.</text>
</comment>
<comment type="function">
    <text evidence="7">Forms part of the polypeptide exit tunnel.</text>
</comment>
<keyword evidence="4 7" id="KW-0689">Ribosomal protein</keyword>
<gene>
    <name evidence="7" type="primary">rplD</name>
    <name evidence="9" type="ORF">SAMN05216296_0193</name>
</gene>
<keyword evidence="5 7" id="KW-0687">Ribonucleoprotein</keyword>
<reference evidence="10" key="1">
    <citation type="submission" date="2016-10" db="EMBL/GenBank/DDBJ databases">
        <authorList>
            <person name="Varghese N."/>
            <person name="Submissions S."/>
        </authorList>
    </citation>
    <scope>NUCLEOTIDE SEQUENCE [LARGE SCALE GENOMIC DNA]</scope>
    <source>
        <strain evidence="10">DSM 17875</strain>
    </source>
</reference>
<protein>
    <recommendedName>
        <fullName evidence="6 7">Large ribosomal subunit protein uL4</fullName>
    </recommendedName>
</protein>
<comment type="similarity">
    <text evidence="1 7">Belongs to the universal ribosomal protein uL4 family.</text>
</comment>
<organism evidence="9 10">
    <name type="scientific">Pseudomonas pohangensis</name>
    <dbReference type="NCBI Taxonomy" id="364197"/>
    <lineage>
        <taxon>Bacteria</taxon>
        <taxon>Pseudomonadati</taxon>
        <taxon>Pseudomonadota</taxon>
        <taxon>Gammaproteobacteria</taxon>
        <taxon>Pseudomonadales</taxon>
        <taxon>Pseudomonadaceae</taxon>
        <taxon>Pseudomonas</taxon>
    </lineage>
</organism>
<dbReference type="PANTHER" id="PTHR10746:SF6">
    <property type="entry name" value="LARGE RIBOSOMAL SUBUNIT PROTEIN UL4M"/>
    <property type="match status" value="1"/>
</dbReference>
<sequence>MQLNVNGAPAIEVCERTFGGEFNETLVHQAVVAYMAGGRQGSKQQKTRSDVRGGGKKPWRQKGTGRARAGTIRSPIWRGGGATFAARPQDHEQKLNKKMYRAAMRSILAELARTDRLVVVQDFSVESPKTKALLGKLDGMGLADVLIVSDAIDQNLYLAARNLPHVDVRDVQGSDPVSLIAYDKVLVTVSAVKKFEELLA</sequence>
<dbReference type="InterPro" id="IPR023574">
    <property type="entry name" value="Ribosomal_uL4_dom_sf"/>
</dbReference>
<dbReference type="HAMAP" id="MF_01328_B">
    <property type="entry name" value="Ribosomal_uL4_B"/>
    <property type="match status" value="1"/>
</dbReference>
<comment type="subunit">
    <text evidence="7">Part of the 50S ribosomal subunit.</text>
</comment>
<evidence type="ECO:0000256" key="5">
    <source>
        <dbReference type="ARBA" id="ARBA00023274"/>
    </source>
</evidence>
<proteinExistence type="inferred from homology"/>
<dbReference type="AlphaFoldDB" id="A0A1H2DYU2"/>
<keyword evidence="3 7" id="KW-0694">RNA-binding</keyword>
<evidence type="ECO:0000256" key="4">
    <source>
        <dbReference type="ARBA" id="ARBA00022980"/>
    </source>
</evidence>
<dbReference type="RefSeq" id="WP_090192653.1">
    <property type="nucleotide sequence ID" value="NZ_LT629785.1"/>
</dbReference>
<dbReference type="STRING" id="364197.SAMN05216296_0193"/>